<evidence type="ECO:0000256" key="2">
    <source>
        <dbReference type="ARBA" id="ARBA00022679"/>
    </source>
</evidence>
<evidence type="ECO:0000256" key="4">
    <source>
        <dbReference type="ARBA" id="ARBA00022777"/>
    </source>
</evidence>
<comment type="caution">
    <text evidence="10">The sequence shown here is derived from an EMBL/GenBank/DDBJ whole genome shotgun (WGS) entry which is preliminary data.</text>
</comment>
<feature type="domain" description="Protein kinase" evidence="9">
    <location>
        <begin position="27"/>
        <end position="586"/>
    </location>
</feature>
<dbReference type="InterPro" id="IPR008271">
    <property type="entry name" value="Ser/Thr_kinase_AS"/>
</dbReference>
<evidence type="ECO:0000256" key="7">
    <source>
        <dbReference type="SAM" id="Coils"/>
    </source>
</evidence>
<keyword evidence="1" id="KW-0723">Serine/threonine-protein kinase</keyword>
<keyword evidence="2" id="KW-0808">Transferase</keyword>
<keyword evidence="3 6" id="KW-0547">Nucleotide-binding</keyword>
<evidence type="ECO:0000256" key="5">
    <source>
        <dbReference type="ARBA" id="ARBA00022840"/>
    </source>
</evidence>
<evidence type="ECO:0000256" key="3">
    <source>
        <dbReference type="ARBA" id="ARBA00022741"/>
    </source>
</evidence>
<gene>
    <name evidence="10" type="primary">TOS3</name>
    <name evidence="10" type="ORF">AK812_SmicGene3007</name>
</gene>
<dbReference type="EMBL" id="LSRX01000034">
    <property type="protein sequence ID" value="OLQ13034.1"/>
    <property type="molecule type" value="Genomic_DNA"/>
</dbReference>
<dbReference type="OrthoDB" id="504170at2759"/>
<sequence length="688" mass="77391">MFDLLVSFIQASTRSEGGRQSFRLSYRMTPELLGKGSFGKVCKAVSSSSGEARAVKVVELLKAADGDLDEKRLAEARVEEHMMLRVGRHEHVVELLESFADLSSKRFYFVMEMCSCSIMDASEFVLTCDDQVFSKLMTDVARALAHIHKRGVVHRDVKPENLLFADSSKSSLKLCDFGLAAVAPKGELLPGRYGTLPFMSPEMAAASGHTFSTDLWSLGATLYLLIFGDYPYRPPKMSREHVKLAIVTGCVTPTYQRRSEATQPRLTLRVSYVVVASQKTFRSWSSACEYALKEGLEAAPYWGDFFLVDGTPKVQVPRADGQQEEAASAAGGELAQDVAPATASMVQDLVPPTSTGAGDQLVQEWRSWKKHRRPGQRDREEIRAPQLRTIEGLQRQLDHVSEEFAELKADFKEVTKENGQLRDQLKDATHDLKIQKEIKQALDKQELLQVVIKDKKNLIDRVRELEKALEDRLPHKEIHWLKKRAQRADELEALHGLKSPPVEPAKTEQPYQRKAVGVPWKSPGVSTPSKPVEHVQPKQERTAAVPQEPEPDKKSKKGKKDLVRELLARDRKNRPTAQQILRHEFCAKDTKIIGHVVSVATDKLKAALQVRIGFSAFACWRAQKEDDEDELGEPKRTVKKILFTNLLPKALKGHTITPRLLAQPPCKEQVKDDTVFRWEEHAQESSVF</sequence>
<feature type="region of interest" description="Disordered" evidence="8">
    <location>
        <begin position="494"/>
        <end position="561"/>
    </location>
</feature>
<dbReference type="InterPro" id="IPR011009">
    <property type="entry name" value="Kinase-like_dom_sf"/>
</dbReference>
<dbReference type="SMART" id="SM00220">
    <property type="entry name" value="S_TKc"/>
    <property type="match status" value="1"/>
</dbReference>
<dbReference type="InterPro" id="IPR017441">
    <property type="entry name" value="Protein_kinase_ATP_BS"/>
</dbReference>
<evidence type="ECO:0000256" key="1">
    <source>
        <dbReference type="ARBA" id="ARBA00022527"/>
    </source>
</evidence>
<feature type="coiled-coil region" evidence="7">
    <location>
        <begin position="390"/>
        <end position="472"/>
    </location>
</feature>
<dbReference type="PROSITE" id="PS00108">
    <property type="entry name" value="PROTEIN_KINASE_ST"/>
    <property type="match status" value="1"/>
</dbReference>
<dbReference type="Proteomes" id="UP000186817">
    <property type="component" value="Unassembled WGS sequence"/>
</dbReference>
<dbReference type="OMA" id="WSSACEY"/>
<dbReference type="SUPFAM" id="SSF56112">
    <property type="entry name" value="Protein kinase-like (PK-like)"/>
    <property type="match status" value="1"/>
</dbReference>
<dbReference type="PROSITE" id="PS00107">
    <property type="entry name" value="PROTEIN_KINASE_ATP"/>
    <property type="match status" value="1"/>
</dbReference>
<feature type="binding site" evidence="6">
    <location>
        <position position="56"/>
    </location>
    <ligand>
        <name>ATP</name>
        <dbReference type="ChEBI" id="CHEBI:30616"/>
    </ligand>
</feature>
<evidence type="ECO:0000313" key="10">
    <source>
        <dbReference type="EMBL" id="OLQ13034.1"/>
    </source>
</evidence>
<evidence type="ECO:0000313" key="11">
    <source>
        <dbReference type="Proteomes" id="UP000186817"/>
    </source>
</evidence>
<dbReference type="PANTHER" id="PTHR24349">
    <property type="entry name" value="SERINE/THREONINE-PROTEIN KINASE"/>
    <property type="match status" value="1"/>
</dbReference>
<dbReference type="Pfam" id="PF00069">
    <property type="entry name" value="Pkinase"/>
    <property type="match status" value="1"/>
</dbReference>
<dbReference type="InterPro" id="IPR050205">
    <property type="entry name" value="CDPK_Ser/Thr_kinases"/>
</dbReference>
<evidence type="ECO:0000256" key="6">
    <source>
        <dbReference type="PROSITE-ProRule" id="PRU10141"/>
    </source>
</evidence>
<reference evidence="10 11" key="1">
    <citation type="submission" date="2016-02" db="EMBL/GenBank/DDBJ databases">
        <title>Genome analysis of coral dinoflagellate symbionts highlights evolutionary adaptations to a symbiotic lifestyle.</title>
        <authorList>
            <person name="Aranda M."/>
            <person name="Li Y."/>
            <person name="Liew Y.J."/>
            <person name="Baumgarten S."/>
            <person name="Simakov O."/>
            <person name="Wilson M."/>
            <person name="Piel J."/>
            <person name="Ashoor H."/>
            <person name="Bougouffa S."/>
            <person name="Bajic V.B."/>
            <person name="Ryu T."/>
            <person name="Ravasi T."/>
            <person name="Bayer T."/>
            <person name="Micklem G."/>
            <person name="Kim H."/>
            <person name="Bhak J."/>
            <person name="Lajeunesse T.C."/>
            <person name="Voolstra C.R."/>
        </authorList>
    </citation>
    <scope>NUCLEOTIDE SEQUENCE [LARGE SCALE GENOMIC DNA]</scope>
    <source>
        <strain evidence="10 11">CCMP2467</strain>
    </source>
</reference>
<dbReference type="GO" id="GO:0005524">
    <property type="term" value="F:ATP binding"/>
    <property type="evidence" value="ECO:0007669"/>
    <property type="project" value="UniProtKB-UniRule"/>
</dbReference>
<keyword evidence="7" id="KW-0175">Coiled coil</keyword>
<keyword evidence="5 6" id="KW-0067">ATP-binding</keyword>
<dbReference type="PROSITE" id="PS50011">
    <property type="entry name" value="PROTEIN_KINASE_DOM"/>
    <property type="match status" value="1"/>
</dbReference>
<dbReference type="AlphaFoldDB" id="A0A1Q9EZX5"/>
<feature type="compositionally biased region" description="Basic and acidic residues" evidence="8">
    <location>
        <begin position="531"/>
        <end position="541"/>
    </location>
</feature>
<keyword evidence="4 10" id="KW-0418">Kinase</keyword>
<evidence type="ECO:0000259" key="9">
    <source>
        <dbReference type="PROSITE" id="PS50011"/>
    </source>
</evidence>
<dbReference type="InterPro" id="IPR000719">
    <property type="entry name" value="Prot_kinase_dom"/>
</dbReference>
<dbReference type="GO" id="GO:0004674">
    <property type="term" value="F:protein serine/threonine kinase activity"/>
    <property type="evidence" value="ECO:0007669"/>
    <property type="project" value="UniProtKB-KW"/>
</dbReference>
<accession>A0A1Q9EZX5</accession>
<organism evidence="10 11">
    <name type="scientific">Symbiodinium microadriaticum</name>
    <name type="common">Dinoflagellate</name>
    <name type="synonym">Zooxanthella microadriatica</name>
    <dbReference type="NCBI Taxonomy" id="2951"/>
    <lineage>
        <taxon>Eukaryota</taxon>
        <taxon>Sar</taxon>
        <taxon>Alveolata</taxon>
        <taxon>Dinophyceae</taxon>
        <taxon>Suessiales</taxon>
        <taxon>Symbiodiniaceae</taxon>
        <taxon>Symbiodinium</taxon>
    </lineage>
</organism>
<keyword evidence="11" id="KW-1185">Reference proteome</keyword>
<protein>
    <submittedName>
        <fullName evidence="10">Serine/threonine-protein kinase TOS3</fullName>
    </submittedName>
</protein>
<proteinExistence type="predicted"/>
<name>A0A1Q9EZX5_SYMMI</name>
<dbReference type="Gene3D" id="1.10.510.10">
    <property type="entry name" value="Transferase(Phosphotransferase) domain 1"/>
    <property type="match status" value="2"/>
</dbReference>
<evidence type="ECO:0000256" key="8">
    <source>
        <dbReference type="SAM" id="MobiDB-lite"/>
    </source>
</evidence>